<dbReference type="AlphaFoldDB" id="A3DB44"/>
<dbReference type="EMBL" id="CP000565">
    <property type="protein sequence ID" value="ABN63957.1"/>
    <property type="molecule type" value="Genomic_DNA"/>
</dbReference>
<dbReference type="OrthoDB" id="6268645at2"/>
<accession>A3DB44</accession>
<keyword evidence="1" id="KW-0614">Plasmid</keyword>
<dbReference type="KEGG" id="sbl:Sbal_4407"/>
<evidence type="ECO:0000313" key="1">
    <source>
        <dbReference type="EMBL" id="ABN63957.1"/>
    </source>
</evidence>
<gene>
    <name evidence="1" type="ordered locus">Sbal_4407</name>
</gene>
<organism evidence="1 2">
    <name type="scientific">Shewanella baltica (strain OS155 / ATCC BAA-1091)</name>
    <dbReference type="NCBI Taxonomy" id="325240"/>
    <lineage>
        <taxon>Bacteria</taxon>
        <taxon>Pseudomonadati</taxon>
        <taxon>Pseudomonadota</taxon>
        <taxon>Gammaproteobacteria</taxon>
        <taxon>Alteromonadales</taxon>
        <taxon>Shewanellaceae</taxon>
        <taxon>Shewanella</taxon>
    </lineage>
</organism>
<dbReference type="HOGENOM" id="CLU_2481562_0_0_6"/>
<name>A3DB44_SHEB5</name>
<proteinExistence type="predicted"/>
<evidence type="ECO:0000313" key="2">
    <source>
        <dbReference type="Proteomes" id="UP000001557"/>
    </source>
</evidence>
<protein>
    <submittedName>
        <fullName evidence="1">Uncharacterized protein</fullName>
    </submittedName>
</protein>
<dbReference type="Proteomes" id="UP000001557">
    <property type="component" value="Plasmid pSbal02"/>
</dbReference>
<geneLocation type="plasmid" evidence="1 2">
    <name>pSbal02</name>
</geneLocation>
<dbReference type="RefSeq" id="WP_011839972.1">
    <property type="nucleotide sequence ID" value="NC_009036.1"/>
</dbReference>
<keyword evidence="2" id="KW-1185">Reference proteome</keyword>
<sequence length="87" mass="9955">MTVFKSGTEGQRKFATVIRAQVLKMHPWGLNANTADKVTFRLEGMKSPLFFIKYKEALVAGEVVQSLALYDEENYQRRAKFVQARAK</sequence>
<reference evidence="1 2" key="1">
    <citation type="submission" date="2007-02" db="EMBL/GenBank/DDBJ databases">
        <title>Complete sequence of plasmid pSbal02 of Shewanella baltica OS155.</title>
        <authorList>
            <consortium name="US DOE Joint Genome Institute"/>
            <person name="Copeland A."/>
            <person name="Lucas S."/>
            <person name="Lapidus A."/>
            <person name="Barry K."/>
            <person name="Detter J.C."/>
            <person name="Glavina del Rio T."/>
            <person name="Hammon N."/>
            <person name="Israni S."/>
            <person name="Dalin E."/>
            <person name="Tice H."/>
            <person name="Pitluck S."/>
            <person name="Sims D.R."/>
            <person name="Brettin T."/>
            <person name="Bruce D."/>
            <person name="Han C."/>
            <person name="Tapia R."/>
            <person name="Brainard J."/>
            <person name="Schmutz J."/>
            <person name="Larimer F."/>
            <person name="Land M."/>
            <person name="Hauser L."/>
            <person name="Kyrpides N."/>
            <person name="Mikhailova N."/>
            <person name="Brettar I."/>
            <person name="Klappenbach J."/>
            <person name="Konstantinidis K."/>
            <person name="Rodrigues J."/>
            <person name="Tiedje J."/>
            <person name="Richardson P."/>
        </authorList>
    </citation>
    <scope>NUCLEOTIDE SEQUENCE [LARGE SCALE GENOMIC DNA]</scope>
    <source>
        <strain evidence="2">OS155 / ATCC BAA-1091</strain>
        <plasmid evidence="1 2">pSbal02</plasmid>
    </source>
</reference>